<dbReference type="SMART" id="SM00267">
    <property type="entry name" value="GGDEF"/>
    <property type="match status" value="1"/>
</dbReference>
<feature type="domain" description="GGDEF" evidence="3">
    <location>
        <begin position="371"/>
        <end position="504"/>
    </location>
</feature>
<dbReference type="SUPFAM" id="SSF141868">
    <property type="entry name" value="EAL domain-like"/>
    <property type="match status" value="1"/>
</dbReference>
<dbReference type="CDD" id="cd01948">
    <property type="entry name" value="EAL"/>
    <property type="match status" value="1"/>
</dbReference>
<feature type="transmembrane region" description="Helical" evidence="1">
    <location>
        <begin position="285"/>
        <end position="306"/>
    </location>
</feature>
<dbReference type="STRING" id="706570.PT85_09960"/>
<keyword evidence="1" id="KW-0812">Transmembrane</keyword>
<name>A0A0B3BYS0_9PSED</name>
<comment type="caution">
    <text evidence="4">The sequence shown here is derived from an EMBL/GenBank/DDBJ whole genome shotgun (WGS) entry which is preliminary data.</text>
</comment>
<dbReference type="SMART" id="SM00052">
    <property type="entry name" value="EAL"/>
    <property type="match status" value="1"/>
</dbReference>
<dbReference type="SUPFAM" id="SSF55073">
    <property type="entry name" value="Nucleotide cyclase"/>
    <property type="match status" value="1"/>
</dbReference>
<accession>A0A0B3BYS0</accession>
<dbReference type="InterPro" id="IPR029787">
    <property type="entry name" value="Nucleotide_cyclase"/>
</dbReference>
<dbReference type="PROSITE" id="PS50883">
    <property type="entry name" value="EAL"/>
    <property type="match status" value="1"/>
</dbReference>
<evidence type="ECO:0000259" key="3">
    <source>
        <dbReference type="PROSITE" id="PS50887"/>
    </source>
</evidence>
<dbReference type="InterPro" id="IPR052155">
    <property type="entry name" value="Biofilm_reg_signaling"/>
</dbReference>
<dbReference type="Gene3D" id="3.30.70.270">
    <property type="match status" value="1"/>
</dbReference>
<dbReference type="PANTHER" id="PTHR44757">
    <property type="entry name" value="DIGUANYLATE CYCLASE DGCP"/>
    <property type="match status" value="1"/>
</dbReference>
<feature type="domain" description="EAL" evidence="2">
    <location>
        <begin position="513"/>
        <end position="766"/>
    </location>
</feature>
<dbReference type="Pfam" id="PF00990">
    <property type="entry name" value="GGDEF"/>
    <property type="match status" value="1"/>
</dbReference>
<dbReference type="RefSeq" id="WP_039606572.1">
    <property type="nucleotide sequence ID" value="NZ_FMUP01000002.1"/>
</dbReference>
<protein>
    <submittedName>
        <fullName evidence="4">Deoxyribonuclease</fullName>
    </submittedName>
</protein>
<evidence type="ECO:0000313" key="5">
    <source>
        <dbReference type="Proteomes" id="UP000030980"/>
    </source>
</evidence>
<dbReference type="Gene3D" id="3.20.20.450">
    <property type="entry name" value="EAL domain"/>
    <property type="match status" value="1"/>
</dbReference>
<dbReference type="InterPro" id="IPR001633">
    <property type="entry name" value="EAL_dom"/>
</dbReference>
<reference evidence="4 5" key="1">
    <citation type="submission" date="2014-11" db="EMBL/GenBank/DDBJ databases">
        <title>Genome sequence of Pseudomonas tuomuerensis JCM 14085.</title>
        <authorList>
            <person name="Shin S.-K."/>
            <person name="Yi H."/>
        </authorList>
    </citation>
    <scope>NUCLEOTIDE SEQUENCE [LARGE SCALE GENOMIC DNA]</scope>
    <source>
        <strain evidence="4 5">JCM 14085</strain>
    </source>
</reference>
<dbReference type="InterPro" id="IPR043128">
    <property type="entry name" value="Rev_trsase/Diguanyl_cyclase"/>
</dbReference>
<dbReference type="Pfam" id="PF00563">
    <property type="entry name" value="EAL"/>
    <property type="match status" value="1"/>
</dbReference>
<evidence type="ECO:0000313" key="4">
    <source>
        <dbReference type="EMBL" id="KHO64522.1"/>
    </source>
</evidence>
<dbReference type="CDD" id="cd01949">
    <property type="entry name" value="GGDEF"/>
    <property type="match status" value="1"/>
</dbReference>
<dbReference type="AlphaFoldDB" id="A0A0B3BYS0"/>
<gene>
    <name evidence="4" type="ORF">PT85_09960</name>
</gene>
<evidence type="ECO:0000259" key="2">
    <source>
        <dbReference type="PROSITE" id="PS50883"/>
    </source>
</evidence>
<proteinExistence type="predicted"/>
<keyword evidence="5" id="KW-1185">Reference proteome</keyword>
<dbReference type="PANTHER" id="PTHR44757:SF2">
    <property type="entry name" value="BIOFILM ARCHITECTURE MAINTENANCE PROTEIN MBAA"/>
    <property type="match status" value="1"/>
</dbReference>
<dbReference type="InterPro" id="IPR035919">
    <property type="entry name" value="EAL_sf"/>
</dbReference>
<dbReference type="InterPro" id="IPR000160">
    <property type="entry name" value="GGDEF_dom"/>
</dbReference>
<dbReference type="NCBIfam" id="TIGR00254">
    <property type="entry name" value="GGDEF"/>
    <property type="match status" value="1"/>
</dbReference>
<keyword evidence="1" id="KW-1133">Transmembrane helix</keyword>
<sequence length="770" mass="85355">MRRKTSVMPGLMPWATLVLGTLILGFIWTLHHHQYDRARDDVLATNASEHLNLATILAENFRQITDRAQAVVGQLVSALDEPDGAWKMVRMLASDPIFNRLGLYDAEGRALFSSHAPLSEALPAEALSALNAHCQRFGYVPYLATRDGVAEGLSPSWRLPLLVPLPDEARQSIARVVRIDLDIGYLARLYQHIDFGPTGFVQLLDAGGRERLRANGAGVIHGGTPLTASYTPSPELRAGRYTSVADGLAYQSLFRHLPELGVTLVISQQYRDITAAIDDRESGHLLFNLIMSGVVVLGFLSVIHMLRRQQDALLALRQSEQENRQLISRLETEHARSRQAASTDHLSGLYNRRQFIEVAARSLAEQRARRCLAAVLFIDLDRFKSINDSLGHRIGDLLLQAVAGRIQTLLEPGDEAARFGGDEFVVLLAGNRSEQQIDAWAARLAEHLSARYQLDGTELHTSPSIGIAIAPRDAQEIDTLIRYADGAMYSAKRAGRGQYRFFDPSLNRVNIQEFQFEQRFGEALRQHQFVLHYQPQISIDSLQVCGYEALVRWQHPEFGLVYPDRFIGVAERSGFIVPLGMEVLRLACRQLAAWRAEGLETSVAVNVSALQLFQADFSERVLGILAEAGIEPRCLELEVTETAVLDREDVALANLEALREAGLGISLDDFGKGYAGFAHLHSLPISKLKIDRSLIAQLSNAHDDSLIVASTITLAKRLSLRVVAEGVETRDQLIYLKLGGCDIAQGYHFSRPLAAEQVRDFHDSFTTTTA</sequence>
<dbReference type="Proteomes" id="UP000030980">
    <property type="component" value="Unassembled WGS sequence"/>
</dbReference>
<keyword evidence="1" id="KW-0472">Membrane</keyword>
<feature type="transmembrane region" description="Helical" evidence="1">
    <location>
        <begin position="12"/>
        <end position="30"/>
    </location>
</feature>
<dbReference type="EMBL" id="JTAK01000004">
    <property type="protein sequence ID" value="KHO64522.1"/>
    <property type="molecule type" value="Genomic_DNA"/>
</dbReference>
<organism evidence="4 5">
    <name type="scientific">Pseudomonas flexibilis</name>
    <dbReference type="NCBI Taxonomy" id="706570"/>
    <lineage>
        <taxon>Bacteria</taxon>
        <taxon>Pseudomonadati</taxon>
        <taxon>Pseudomonadota</taxon>
        <taxon>Gammaproteobacteria</taxon>
        <taxon>Pseudomonadales</taxon>
        <taxon>Pseudomonadaceae</taxon>
        <taxon>Pseudomonas</taxon>
    </lineage>
</organism>
<dbReference type="OrthoDB" id="5777683at2"/>
<dbReference type="PROSITE" id="PS50887">
    <property type="entry name" value="GGDEF"/>
    <property type="match status" value="1"/>
</dbReference>
<evidence type="ECO:0000256" key="1">
    <source>
        <dbReference type="SAM" id="Phobius"/>
    </source>
</evidence>